<keyword evidence="8" id="KW-1185">Reference proteome</keyword>
<dbReference type="Proteomes" id="UP000644115">
    <property type="component" value="Unassembled WGS sequence"/>
</dbReference>
<sequence>MSKITKQTMDQQNTERVVDQDYPLEHVPKSARKSLLSISCVLIGFTFFTPTMASGASLGAAFKFDELILIITAGSIILGLYVASLCCIGARTGLTSVLQSKYTFGKAGAKWADIILGGTQVFWYAITGEYMGSLFAMALGLDTFGWKVFFILFWGVIMGLTALYGVRAMAIVSYVAIPLMAVLMVIVMVMAIREAGSIDAIRAITPSSSMTVTSAITVIVGTFASGGTQAGNWARFAKTGKAAFIAGLFGFLIGNGVMIFSGMLGGLVFGTGDLIELMISMGIVFWALIILTLNIWTTNNATAYAFGMAGAELFQKNNKKPFIIGGIIIALLMAIFGISNYFIPMLNLLGTFVPPLGGAIIGDYFFVSKGRIPKLEYVTFKTWRIAPIIAYILGCASAYLGGLFNVGMPALQGILIAMIAMPIIHSIFVKCGLKDEHEVAENAEYI</sequence>
<evidence type="ECO:0000313" key="7">
    <source>
        <dbReference type="EMBL" id="MBC6000228.1"/>
    </source>
</evidence>
<feature type="transmembrane region" description="Helical" evidence="6">
    <location>
        <begin position="410"/>
        <end position="429"/>
    </location>
</feature>
<feature type="transmembrane region" description="Helical" evidence="6">
    <location>
        <begin position="144"/>
        <end position="164"/>
    </location>
</feature>
<comment type="subcellular location">
    <subcellularLocation>
        <location evidence="1">Membrane</location>
        <topology evidence="1">Multi-pass membrane protein</topology>
    </subcellularLocation>
</comment>
<keyword evidence="4 6" id="KW-1133">Transmembrane helix</keyword>
<feature type="transmembrane region" description="Helical" evidence="6">
    <location>
        <begin position="242"/>
        <end position="269"/>
    </location>
</feature>
<evidence type="ECO:0000256" key="3">
    <source>
        <dbReference type="ARBA" id="ARBA00022692"/>
    </source>
</evidence>
<keyword evidence="5 6" id="KW-0472">Membrane</keyword>
<keyword evidence="3 6" id="KW-0812">Transmembrane</keyword>
<proteinExistence type="inferred from homology"/>
<dbReference type="GO" id="GO:0005886">
    <property type="term" value="C:plasma membrane"/>
    <property type="evidence" value="ECO:0007669"/>
    <property type="project" value="TreeGrafter"/>
</dbReference>
<evidence type="ECO:0000256" key="1">
    <source>
        <dbReference type="ARBA" id="ARBA00004141"/>
    </source>
</evidence>
<dbReference type="CDD" id="cd11484">
    <property type="entry name" value="SLC-NCS1sbd_CobB-like"/>
    <property type="match status" value="1"/>
</dbReference>
<dbReference type="Pfam" id="PF02133">
    <property type="entry name" value="Transp_cyt_pur"/>
    <property type="match status" value="1"/>
</dbReference>
<feature type="transmembrane region" description="Helical" evidence="6">
    <location>
        <begin position="322"/>
        <end position="343"/>
    </location>
</feature>
<dbReference type="InterPro" id="IPR030191">
    <property type="entry name" value="CodB"/>
</dbReference>
<dbReference type="NCBIfam" id="NF008241">
    <property type="entry name" value="PRK11017.1"/>
    <property type="match status" value="1"/>
</dbReference>
<feature type="transmembrane region" description="Helical" evidence="6">
    <location>
        <begin position="171"/>
        <end position="192"/>
    </location>
</feature>
<feature type="transmembrane region" description="Helical" evidence="6">
    <location>
        <begin position="349"/>
        <end position="367"/>
    </location>
</feature>
<feature type="transmembrane region" description="Helical" evidence="6">
    <location>
        <begin position="388"/>
        <end position="404"/>
    </location>
</feature>
<feature type="transmembrane region" description="Helical" evidence="6">
    <location>
        <begin position="275"/>
        <end position="296"/>
    </location>
</feature>
<feature type="transmembrane region" description="Helical" evidence="6">
    <location>
        <begin position="35"/>
        <end position="61"/>
    </location>
</feature>
<evidence type="ECO:0000313" key="8">
    <source>
        <dbReference type="Proteomes" id="UP000644115"/>
    </source>
</evidence>
<dbReference type="InterPro" id="IPR001248">
    <property type="entry name" value="Pur-cyt_permease"/>
</dbReference>
<gene>
    <name evidence="7" type="primary">codB</name>
    <name evidence="7" type="ORF">H8876_09475</name>
</gene>
<evidence type="ECO:0000256" key="2">
    <source>
        <dbReference type="ARBA" id="ARBA00008974"/>
    </source>
</evidence>
<dbReference type="PANTHER" id="PTHR30569">
    <property type="entry name" value="CYTOSINE TRANSPORTER CODB"/>
    <property type="match status" value="1"/>
</dbReference>
<feature type="transmembrane region" description="Helical" evidence="6">
    <location>
        <begin position="212"/>
        <end position="230"/>
    </location>
</feature>
<protein>
    <submittedName>
        <fullName evidence="7">Cytosine permease</fullName>
    </submittedName>
</protein>
<comment type="caution">
    <text evidence="7">The sequence shown here is derived from an EMBL/GenBank/DDBJ whole genome shotgun (WGS) entry which is preliminary data.</text>
</comment>
<feature type="transmembrane region" description="Helical" evidence="6">
    <location>
        <begin position="67"/>
        <end position="90"/>
    </location>
</feature>
<dbReference type="PANTHER" id="PTHR30569:SF0">
    <property type="entry name" value="CYTOSINE PERMEASE"/>
    <property type="match status" value="1"/>
</dbReference>
<name>A0A923NDW9_9FIRM</name>
<feature type="transmembrane region" description="Helical" evidence="6">
    <location>
        <begin position="111"/>
        <end position="132"/>
    </location>
</feature>
<evidence type="ECO:0000256" key="4">
    <source>
        <dbReference type="ARBA" id="ARBA00022989"/>
    </source>
</evidence>
<evidence type="ECO:0000256" key="6">
    <source>
        <dbReference type="SAM" id="Phobius"/>
    </source>
</evidence>
<accession>A0A923NDW9</accession>
<evidence type="ECO:0000256" key="5">
    <source>
        <dbReference type="ARBA" id="ARBA00023136"/>
    </source>
</evidence>
<reference evidence="7" key="1">
    <citation type="submission" date="2020-08" db="EMBL/GenBank/DDBJ databases">
        <authorList>
            <person name="Liu C."/>
            <person name="Sun Q."/>
        </authorList>
    </citation>
    <scope>NUCLEOTIDE SEQUENCE</scope>
    <source>
        <strain evidence="7">BX16</strain>
    </source>
</reference>
<organism evidence="7 8">
    <name type="scientific">Lentihominibacter faecis</name>
    <dbReference type="NCBI Taxonomy" id="2764712"/>
    <lineage>
        <taxon>Bacteria</taxon>
        <taxon>Bacillati</taxon>
        <taxon>Bacillota</taxon>
        <taxon>Clostridia</taxon>
        <taxon>Peptostreptococcales</taxon>
        <taxon>Anaerovoracaceae</taxon>
        <taxon>Lentihominibacter</taxon>
    </lineage>
</organism>
<dbReference type="EMBL" id="JACRWC010000111">
    <property type="protein sequence ID" value="MBC6000228.1"/>
    <property type="molecule type" value="Genomic_DNA"/>
</dbReference>
<comment type="similarity">
    <text evidence="2">Belongs to the purine-cytosine permease (2.A.39) family.</text>
</comment>
<dbReference type="AlphaFoldDB" id="A0A923NDW9"/>
<dbReference type="GO" id="GO:0015209">
    <property type="term" value="F:cytosine transmembrane transporter activity"/>
    <property type="evidence" value="ECO:0007669"/>
    <property type="project" value="InterPro"/>
</dbReference>
<dbReference type="Gene3D" id="1.10.4160.10">
    <property type="entry name" value="Hydantoin permease"/>
    <property type="match status" value="1"/>
</dbReference>
<dbReference type="RefSeq" id="WP_249287543.1">
    <property type="nucleotide sequence ID" value="NZ_JACRWC010000111.1"/>
</dbReference>